<comment type="caution">
    <text evidence="2">The sequence shown here is derived from an EMBL/GenBank/DDBJ whole genome shotgun (WGS) entry which is preliminary data.</text>
</comment>
<feature type="region of interest" description="Disordered" evidence="1">
    <location>
        <begin position="1049"/>
        <end position="1073"/>
    </location>
</feature>
<dbReference type="EMBL" id="JBAHYK010000539">
    <property type="protein sequence ID" value="KAL0573138.1"/>
    <property type="molecule type" value="Genomic_DNA"/>
</dbReference>
<accession>A0ABR3FDE8</accession>
<keyword evidence="3" id="KW-1185">Reference proteome</keyword>
<feature type="region of interest" description="Disordered" evidence="1">
    <location>
        <begin position="542"/>
        <end position="622"/>
    </location>
</feature>
<dbReference type="PANTHER" id="PTHR48125:SF10">
    <property type="entry name" value="OS12G0136300 PROTEIN"/>
    <property type="match status" value="1"/>
</dbReference>
<feature type="compositionally biased region" description="Polar residues" evidence="1">
    <location>
        <begin position="779"/>
        <end position="789"/>
    </location>
</feature>
<feature type="region of interest" description="Disordered" evidence="1">
    <location>
        <begin position="55"/>
        <end position="107"/>
    </location>
</feature>
<organism evidence="2 3">
    <name type="scientific">Marasmius crinis-equi</name>
    <dbReference type="NCBI Taxonomy" id="585013"/>
    <lineage>
        <taxon>Eukaryota</taxon>
        <taxon>Fungi</taxon>
        <taxon>Dikarya</taxon>
        <taxon>Basidiomycota</taxon>
        <taxon>Agaricomycotina</taxon>
        <taxon>Agaricomycetes</taxon>
        <taxon>Agaricomycetidae</taxon>
        <taxon>Agaricales</taxon>
        <taxon>Marasmiineae</taxon>
        <taxon>Marasmiaceae</taxon>
        <taxon>Marasmius</taxon>
    </lineage>
</organism>
<sequence length="1134" mass="120621">MNRHQQTGPQNELQQLQHSQSTGVDSDAEFDDGQVYDTAFLNDLNRVEAQQLNTANVAPSPSKRRLRVANNAPDYLHREASRRANAVDKPSPSPLPTSAGPSSQSTAAPAVLPEDVVGVLAAVGFQNLSPEALAHVAGLLHARQQPALEPNPDAQILPQLPPQNPSQQATLGGLESLLAIFRTKSGGPEASAPSQQLAAQRSVSLPCATPQLVAPPQLYSARSASVAPIVRGRSDAAPSPSFDKAIHAPPPASSDQHPVLEKNPGSTLPVSPPSPLDESTNQGKADKKPRQNPAASTSSPKRSGGRPTKEQTEIVANSFRDMDETLFNAASVLNSDPQSVLNRYLRRFNIGYKSNPWNHYESWAKSPENVLMEMERLAGTEHDAVYQEFMKSPNRKPTVDEMRLTWPLFQAEHGEEKAKDLLAAWNSVCEMDAGFVVQSKGERKRVWEGHVRRLNNFLDMLRNVFQMHVFAIGVGGQVNTDAGLHFVYQNYESKGFAESGFLKSIDHLIAFFKTHIYRETKDQYTDQEIVAMAQQRGYSVVRDPNALPSPVADAAPKQPVSSPPIRPAPPLLPISTASGALARGTLSPAPSSNGGTDVAMQDASDGDSSSGDDDETLGKTVGKPNIDVQKALVALLAKCNLTLGKSGSFPWLSLSKECFKRGVQVLNFPGRVALPWKPSKSGGGGQKKGVKALKLRHQQRLAAAIGHPEYPLTFKLVEAIDLHTDVLPIMTFAPNPKGVRRQAIFAKDISNLTSLRAALGTKRKPAKRPKIETPEPEIGNQSPLATTAISLPPVSTAPPATQGGGARSKALKSKPIIESDSEDEDELDIDDGDSDIYGLQVMGHDDEEYQLESERSPKRKRAGKGSGKGKEKADVNLTPKPLKKPAATLKALENVGFTSSDRIAENKKASAILGRNIPLSELDFQPANVPGASSYDVKVEATSYSRSQPAYTAGPSSSRQPTPMQAVQTNQAPAVQETTPQMVSRATKPRPQPAYAPGASSSRQPAATLVQEAQPIQMPAVQGAMPRTAPWAAPSVPIINIQGLQGISGAAGRARPQAPSPTASASTQAPNPSPIDAAPVLQGAVTATASAPQPTASVALEMLQKFGFTSEQILALAQLGGTALGNGLGGGGAA</sequence>
<feature type="compositionally biased region" description="Low complexity" evidence="1">
    <location>
        <begin position="877"/>
        <end position="886"/>
    </location>
</feature>
<reference evidence="2 3" key="1">
    <citation type="submission" date="2024-02" db="EMBL/GenBank/DDBJ databases">
        <title>A draft genome for the cacao thread blight pathogen Marasmius crinis-equi.</title>
        <authorList>
            <person name="Cohen S.P."/>
            <person name="Baruah I.K."/>
            <person name="Amoako-Attah I."/>
            <person name="Bukari Y."/>
            <person name="Meinhardt L.W."/>
            <person name="Bailey B.A."/>
        </authorList>
    </citation>
    <scope>NUCLEOTIDE SEQUENCE [LARGE SCALE GENOMIC DNA]</scope>
    <source>
        <strain evidence="2 3">GH-76</strain>
    </source>
</reference>
<evidence type="ECO:0000313" key="3">
    <source>
        <dbReference type="Proteomes" id="UP001465976"/>
    </source>
</evidence>
<protein>
    <recommendedName>
        <fullName evidence="4">UBA domain-containing protein</fullName>
    </recommendedName>
</protein>
<gene>
    <name evidence="2" type="ORF">V5O48_008826</name>
</gene>
<evidence type="ECO:0008006" key="4">
    <source>
        <dbReference type="Google" id="ProtNLM"/>
    </source>
</evidence>
<feature type="region of interest" description="Disordered" evidence="1">
    <location>
        <begin position="946"/>
        <end position="1006"/>
    </location>
</feature>
<feature type="compositionally biased region" description="Polar residues" evidence="1">
    <location>
        <begin position="1"/>
        <end position="24"/>
    </location>
</feature>
<dbReference type="PANTHER" id="PTHR48125">
    <property type="entry name" value="LP07818P1"/>
    <property type="match status" value="1"/>
</dbReference>
<feature type="region of interest" description="Disordered" evidence="1">
    <location>
        <begin position="232"/>
        <end position="311"/>
    </location>
</feature>
<feature type="compositionally biased region" description="Pro residues" evidence="1">
    <location>
        <begin position="561"/>
        <end position="572"/>
    </location>
</feature>
<feature type="compositionally biased region" description="Basic and acidic residues" evidence="1">
    <location>
        <begin position="75"/>
        <end position="86"/>
    </location>
</feature>
<feature type="compositionally biased region" description="Polar residues" evidence="1">
    <location>
        <begin position="946"/>
        <end position="984"/>
    </location>
</feature>
<proteinExistence type="predicted"/>
<feature type="region of interest" description="Disordered" evidence="1">
    <location>
        <begin position="149"/>
        <end position="169"/>
    </location>
</feature>
<name>A0ABR3FDE8_9AGAR</name>
<feature type="region of interest" description="Disordered" evidence="1">
    <location>
        <begin position="1"/>
        <end position="31"/>
    </location>
</feature>
<evidence type="ECO:0000256" key="1">
    <source>
        <dbReference type="SAM" id="MobiDB-lite"/>
    </source>
</evidence>
<evidence type="ECO:0000313" key="2">
    <source>
        <dbReference type="EMBL" id="KAL0573138.1"/>
    </source>
</evidence>
<feature type="compositionally biased region" description="Acidic residues" evidence="1">
    <location>
        <begin position="819"/>
        <end position="834"/>
    </location>
</feature>
<feature type="compositionally biased region" description="Low complexity" evidence="1">
    <location>
        <begin position="1056"/>
        <end position="1070"/>
    </location>
</feature>
<feature type="region of interest" description="Disordered" evidence="1">
    <location>
        <begin position="761"/>
        <end position="886"/>
    </location>
</feature>
<dbReference type="Proteomes" id="UP001465976">
    <property type="component" value="Unassembled WGS sequence"/>
</dbReference>